<evidence type="ECO:0000256" key="2">
    <source>
        <dbReference type="SAM" id="SignalP"/>
    </source>
</evidence>
<dbReference type="RefSeq" id="WP_156627975.1">
    <property type="nucleotide sequence ID" value="NZ_CACRTO010000049.1"/>
</dbReference>
<protein>
    <recommendedName>
        <fullName evidence="4">Lipoprotein</fullName>
    </recommendedName>
</protein>
<name>A0A6N3GXQ8_9CLOT</name>
<dbReference type="EMBL" id="CACRTO010000049">
    <property type="protein sequence ID" value="VYU69394.1"/>
    <property type="molecule type" value="Genomic_DNA"/>
</dbReference>
<evidence type="ECO:0000313" key="3">
    <source>
        <dbReference type="EMBL" id="VYU69394.1"/>
    </source>
</evidence>
<keyword evidence="2" id="KW-0732">Signal</keyword>
<accession>A0A6N3GXQ8</accession>
<feature type="signal peptide" evidence="2">
    <location>
        <begin position="1"/>
        <end position="19"/>
    </location>
</feature>
<dbReference type="AlphaFoldDB" id="A0A6N3GXQ8"/>
<evidence type="ECO:0000256" key="1">
    <source>
        <dbReference type="SAM" id="Coils"/>
    </source>
</evidence>
<reference evidence="3" key="1">
    <citation type="submission" date="2019-11" db="EMBL/GenBank/DDBJ databases">
        <authorList>
            <person name="Feng L."/>
        </authorList>
    </citation>
    <scope>NUCLEOTIDE SEQUENCE</scope>
    <source>
        <strain evidence="3">CTertiumLFYP3</strain>
    </source>
</reference>
<proteinExistence type="predicted"/>
<dbReference type="PROSITE" id="PS51257">
    <property type="entry name" value="PROKAR_LIPOPROTEIN"/>
    <property type="match status" value="1"/>
</dbReference>
<gene>
    <name evidence="3" type="ORF">CTLFYP3_00190</name>
</gene>
<feature type="coiled-coil region" evidence="1">
    <location>
        <begin position="51"/>
        <end position="78"/>
    </location>
</feature>
<evidence type="ECO:0008006" key="4">
    <source>
        <dbReference type="Google" id="ProtNLM"/>
    </source>
</evidence>
<organism evidence="3">
    <name type="scientific">Clostridium tertium</name>
    <dbReference type="NCBI Taxonomy" id="1559"/>
    <lineage>
        <taxon>Bacteria</taxon>
        <taxon>Bacillati</taxon>
        <taxon>Bacillota</taxon>
        <taxon>Clostridia</taxon>
        <taxon>Eubacteriales</taxon>
        <taxon>Clostridiaceae</taxon>
        <taxon>Clostridium</taxon>
    </lineage>
</organism>
<feature type="chain" id="PRO_5039475613" description="Lipoprotein" evidence="2">
    <location>
        <begin position="20"/>
        <end position="234"/>
    </location>
</feature>
<sequence>MKKKFFSLCIVGMMGLALVGCGGPKETDKKYPFFNDMQIVKVNKEEKLSLKLDEEEVKEKINEKLNEFENVAKEGTSKNFEVLENPADNIDGTEIYSTTWQNYSDLMGIKFGDSQGILGFTIKDDENNNKTIIYSVGLFSIYQTTEYDINKHDAIVAEINWLNTQGFNINIEEIENKLNDMITRANNGETVENEVIKLDEEGTEMIMNLINTGNKIYNVGFIINGYTVYLNNDK</sequence>
<keyword evidence="1" id="KW-0175">Coiled coil</keyword>